<reference evidence="2 3" key="1">
    <citation type="submission" date="2019-12" db="EMBL/GenBank/DDBJ databases">
        <authorList>
            <person name="Xu J."/>
        </authorList>
    </citation>
    <scope>NUCLEOTIDE SEQUENCE [LARGE SCALE GENOMIC DNA]</scope>
    <source>
        <strain evidence="2 3">HX-5-24</strain>
    </source>
</reference>
<proteinExistence type="predicted"/>
<keyword evidence="1" id="KW-0732">Signal</keyword>
<dbReference type="AlphaFoldDB" id="A0A7C9HQ06"/>
<evidence type="ECO:0000256" key="1">
    <source>
        <dbReference type="SAM" id="SignalP"/>
    </source>
</evidence>
<feature type="signal peptide" evidence="1">
    <location>
        <begin position="1"/>
        <end position="20"/>
    </location>
</feature>
<sequence length="168" mass="17334">MCKRLTLAAMLACAAAPAIAQDVAPDVRNLPTEWQAVAPARLAALRGGFDIPGGANISFGIERAVYINGALVVETRAYVPDFARITTDQAHALSKAIAPLVVRNGAGNTAVVSPGAAGTLTIVQNSLDNQHITGMTALSVGVRSLGEYQTLNANGALQDALLQLSSTR</sequence>
<feature type="chain" id="PRO_5028894386" evidence="1">
    <location>
        <begin position="21"/>
        <end position="168"/>
    </location>
</feature>
<name>A0A7C9HQ06_9GAMM</name>
<dbReference type="Proteomes" id="UP000479692">
    <property type="component" value="Unassembled WGS sequence"/>
</dbReference>
<comment type="caution">
    <text evidence="2">The sequence shown here is derived from an EMBL/GenBank/DDBJ whole genome shotgun (WGS) entry which is preliminary data.</text>
</comment>
<gene>
    <name evidence="2" type="ORF">GN331_01365</name>
</gene>
<evidence type="ECO:0000313" key="2">
    <source>
        <dbReference type="EMBL" id="MUV12851.1"/>
    </source>
</evidence>
<dbReference type="RefSeq" id="WP_156639614.1">
    <property type="nucleotide sequence ID" value="NZ_WOXT01000001.1"/>
</dbReference>
<organism evidence="2 3">
    <name type="scientific">Noviluteimonas gilva</name>
    <dbReference type="NCBI Taxonomy" id="2682097"/>
    <lineage>
        <taxon>Bacteria</taxon>
        <taxon>Pseudomonadati</taxon>
        <taxon>Pseudomonadota</taxon>
        <taxon>Gammaproteobacteria</taxon>
        <taxon>Lysobacterales</taxon>
        <taxon>Lysobacteraceae</taxon>
        <taxon>Noviluteimonas</taxon>
    </lineage>
</organism>
<protein>
    <submittedName>
        <fullName evidence="2">Uncharacterized protein</fullName>
    </submittedName>
</protein>
<evidence type="ECO:0000313" key="3">
    <source>
        <dbReference type="Proteomes" id="UP000479692"/>
    </source>
</evidence>
<accession>A0A7C9HQ06</accession>
<dbReference type="EMBL" id="WOXT01000001">
    <property type="protein sequence ID" value="MUV12851.1"/>
    <property type="molecule type" value="Genomic_DNA"/>
</dbReference>
<keyword evidence="3" id="KW-1185">Reference proteome</keyword>